<dbReference type="AlphaFoldDB" id="A0A4Z2FU70"/>
<keyword evidence="3" id="KW-1185">Reference proteome</keyword>
<feature type="region of interest" description="Disordered" evidence="1">
    <location>
        <begin position="1"/>
        <end position="27"/>
    </location>
</feature>
<reference evidence="2 3" key="1">
    <citation type="submission" date="2019-03" db="EMBL/GenBank/DDBJ databases">
        <title>First draft genome of Liparis tanakae, snailfish: a comprehensive survey of snailfish specific genes.</title>
        <authorList>
            <person name="Kim W."/>
            <person name="Song I."/>
            <person name="Jeong J.-H."/>
            <person name="Kim D."/>
            <person name="Kim S."/>
            <person name="Ryu S."/>
            <person name="Song J.Y."/>
            <person name="Lee S.K."/>
        </authorList>
    </citation>
    <scope>NUCLEOTIDE SEQUENCE [LARGE SCALE GENOMIC DNA]</scope>
    <source>
        <tissue evidence="2">Muscle</tissue>
    </source>
</reference>
<evidence type="ECO:0000256" key="1">
    <source>
        <dbReference type="SAM" id="MobiDB-lite"/>
    </source>
</evidence>
<name>A0A4Z2FU70_9TELE</name>
<dbReference type="EMBL" id="SRLO01000882">
    <property type="protein sequence ID" value="TNN44817.1"/>
    <property type="molecule type" value="Genomic_DNA"/>
</dbReference>
<protein>
    <submittedName>
        <fullName evidence="2">Uncharacterized protein</fullName>
    </submittedName>
</protein>
<feature type="compositionally biased region" description="Basic and acidic residues" evidence="1">
    <location>
        <begin position="8"/>
        <end position="21"/>
    </location>
</feature>
<evidence type="ECO:0000313" key="2">
    <source>
        <dbReference type="EMBL" id="TNN44817.1"/>
    </source>
</evidence>
<organism evidence="2 3">
    <name type="scientific">Liparis tanakae</name>
    <name type="common">Tanaka's snailfish</name>
    <dbReference type="NCBI Taxonomy" id="230148"/>
    <lineage>
        <taxon>Eukaryota</taxon>
        <taxon>Metazoa</taxon>
        <taxon>Chordata</taxon>
        <taxon>Craniata</taxon>
        <taxon>Vertebrata</taxon>
        <taxon>Euteleostomi</taxon>
        <taxon>Actinopterygii</taxon>
        <taxon>Neopterygii</taxon>
        <taxon>Teleostei</taxon>
        <taxon>Neoteleostei</taxon>
        <taxon>Acanthomorphata</taxon>
        <taxon>Eupercaria</taxon>
        <taxon>Perciformes</taxon>
        <taxon>Cottioidei</taxon>
        <taxon>Cottales</taxon>
        <taxon>Liparidae</taxon>
        <taxon>Liparis</taxon>
    </lineage>
</organism>
<accession>A0A4Z2FU70</accession>
<sequence length="78" mass="8659">MELPQDPIWRDVKSQLPETRRPTSASSLSCHSAAICSTKLRTFYEPPDLRPFTQEEDGVDAATSTIGLGDILFSGYQK</sequence>
<gene>
    <name evidence="2" type="ORF">EYF80_044966</name>
</gene>
<comment type="caution">
    <text evidence="2">The sequence shown here is derived from an EMBL/GenBank/DDBJ whole genome shotgun (WGS) entry which is preliminary data.</text>
</comment>
<evidence type="ECO:0000313" key="3">
    <source>
        <dbReference type="Proteomes" id="UP000314294"/>
    </source>
</evidence>
<dbReference type="Proteomes" id="UP000314294">
    <property type="component" value="Unassembled WGS sequence"/>
</dbReference>
<proteinExistence type="predicted"/>